<comment type="subcellular location">
    <subcellularLocation>
        <location evidence="1">Secreted</location>
    </subcellularLocation>
</comment>
<dbReference type="AlphaFoldDB" id="A0A855X7D2"/>
<dbReference type="Pfam" id="PF01522">
    <property type="entry name" value="Polysacc_deac_1"/>
    <property type="match status" value="1"/>
</dbReference>
<dbReference type="InterPro" id="IPR051398">
    <property type="entry name" value="Polysacch_Deacetylase"/>
</dbReference>
<dbReference type="Proteomes" id="UP000250918">
    <property type="component" value="Unassembled WGS sequence"/>
</dbReference>
<proteinExistence type="predicted"/>
<dbReference type="PANTHER" id="PTHR34216:SF3">
    <property type="entry name" value="POLY-BETA-1,6-N-ACETYL-D-GLUCOSAMINE N-DEACETYLASE"/>
    <property type="match status" value="1"/>
</dbReference>
<reference evidence="4 5" key="1">
    <citation type="journal article" date="2018" name="ISME J.">
        <title>A methanotrophic archaeon couples anaerobic oxidation of methane to Fe(III) reduction.</title>
        <authorList>
            <person name="Cai C."/>
            <person name="Leu A.O."/>
            <person name="Xie G.J."/>
            <person name="Guo J."/>
            <person name="Feng Y."/>
            <person name="Zhao J.X."/>
            <person name="Tyson G.W."/>
            <person name="Yuan Z."/>
            <person name="Hu S."/>
        </authorList>
    </citation>
    <scope>NUCLEOTIDE SEQUENCE [LARGE SCALE GENOMIC DNA]</scope>
    <source>
        <strain evidence="4">FeB_12</strain>
    </source>
</reference>
<dbReference type="Gene3D" id="3.20.20.370">
    <property type="entry name" value="Glycoside hydrolase/deacetylase"/>
    <property type="match status" value="1"/>
</dbReference>
<dbReference type="SUPFAM" id="SSF88713">
    <property type="entry name" value="Glycoside hydrolase/deacetylase"/>
    <property type="match status" value="1"/>
</dbReference>
<evidence type="ECO:0000259" key="3">
    <source>
        <dbReference type="PROSITE" id="PS51677"/>
    </source>
</evidence>
<dbReference type="PROSITE" id="PS51677">
    <property type="entry name" value="NODB"/>
    <property type="match status" value="1"/>
</dbReference>
<dbReference type="CDD" id="cd10918">
    <property type="entry name" value="CE4_NodB_like_5s_6s"/>
    <property type="match status" value="1"/>
</dbReference>
<dbReference type="GO" id="GO:0005576">
    <property type="term" value="C:extracellular region"/>
    <property type="evidence" value="ECO:0007669"/>
    <property type="project" value="UniProtKB-SubCell"/>
</dbReference>
<evidence type="ECO:0000256" key="1">
    <source>
        <dbReference type="ARBA" id="ARBA00004613"/>
    </source>
</evidence>
<dbReference type="GO" id="GO:0005975">
    <property type="term" value="P:carbohydrate metabolic process"/>
    <property type="evidence" value="ECO:0007669"/>
    <property type="project" value="InterPro"/>
</dbReference>
<dbReference type="InterPro" id="IPR011330">
    <property type="entry name" value="Glyco_hydro/deAcase_b/a-brl"/>
</dbReference>
<comment type="caution">
    <text evidence="4">The sequence shown here is derived from an EMBL/GenBank/DDBJ whole genome shotgun (WGS) entry which is preliminary data.</text>
</comment>
<keyword evidence="2" id="KW-0732">Signal</keyword>
<sequence length="238" mass="27121">MRYLLFHKSLSRFSFSSTNFSPKRLIRLISRLQSEGLLDTVGFTFDDGYEHYLDILPLLVAQFGIRPLVFMPTGLIGKPATWDYSYRVCRLNHLERRSIRSLAVQGVAFGSHGHTHSDLTGLSPRRLDMELKESRDILSDLTGSRVDTISYPFGRWNDRVVEAAEEFGYKRGFVSRYPAAQDRAMTIGRVSVYGFDTQLSIEAKLGQGRMYRLERYKSAVVNQLSGGTVLLNRLRGLK</sequence>
<evidence type="ECO:0000256" key="2">
    <source>
        <dbReference type="ARBA" id="ARBA00022729"/>
    </source>
</evidence>
<dbReference type="PANTHER" id="PTHR34216">
    <property type="match status" value="1"/>
</dbReference>
<accession>A0A855X7D2</accession>
<dbReference type="GO" id="GO:0016810">
    <property type="term" value="F:hydrolase activity, acting on carbon-nitrogen (but not peptide) bonds"/>
    <property type="evidence" value="ECO:0007669"/>
    <property type="project" value="InterPro"/>
</dbReference>
<feature type="domain" description="NodB homology" evidence="3">
    <location>
        <begin position="39"/>
        <end position="238"/>
    </location>
</feature>
<gene>
    <name evidence="4" type="ORF">C3F09_05980</name>
</gene>
<evidence type="ECO:0000313" key="4">
    <source>
        <dbReference type="EMBL" id="PWB72856.1"/>
    </source>
</evidence>
<evidence type="ECO:0000313" key="5">
    <source>
        <dbReference type="Proteomes" id="UP000250918"/>
    </source>
</evidence>
<dbReference type="EMBL" id="PQAP01000071">
    <property type="protein sequence ID" value="PWB72856.1"/>
    <property type="molecule type" value="Genomic_DNA"/>
</dbReference>
<dbReference type="InterPro" id="IPR002509">
    <property type="entry name" value="NODB_dom"/>
</dbReference>
<protein>
    <recommendedName>
        <fullName evidence="3">NodB homology domain-containing protein</fullName>
    </recommendedName>
</protein>
<name>A0A855X7D2_9BACT</name>
<organism evidence="4 5">
    <name type="scientific">candidate division GN15 bacterium</name>
    <dbReference type="NCBI Taxonomy" id="2072418"/>
    <lineage>
        <taxon>Bacteria</taxon>
        <taxon>candidate division GN15</taxon>
    </lineage>
</organism>